<keyword evidence="1" id="KW-0812">Transmembrane</keyword>
<proteinExistence type="predicted"/>
<keyword evidence="3" id="KW-1185">Reference proteome</keyword>
<evidence type="ECO:0000313" key="2">
    <source>
        <dbReference type="EMBL" id="MFC0716795.1"/>
    </source>
</evidence>
<reference evidence="2 3" key="1">
    <citation type="submission" date="2024-09" db="EMBL/GenBank/DDBJ databases">
        <authorList>
            <person name="Sun Q."/>
            <person name="Mori K."/>
        </authorList>
    </citation>
    <scope>NUCLEOTIDE SEQUENCE [LARGE SCALE GENOMIC DNA]</scope>
    <source>
        <strain evidence="2 3">KCTC 52403</strain>
    </source>
</reference>
<evidence type="ECO:0000256" key="1">
    <source>
        <dbReference type="SAM" id="Phobius"/>
    </source>
</evidence>
<organism evidence="2 3">
    <name type="scientific">Luteimonas padinae</name>
    <dbReference type="NCBI Taxonomy" id="1714359"/>
    <lineage>
        <taxon>Bacteria</taxon>
        <taxon>Pseudomonadati</taxon>
        <taxon>Pseudomonadota</taxon>
        <taxon>Gammaproteobacteria</taxon>
        <taxon>Lysobacterales</taxon>
        <taxon>Lysobacteraceae</taxon>
        <taxon>Luteimonas</taxon>
    </lineage>
</organism>
<dbReference type="Proteomes" id="UP001589898">
    <property type="component" value="Unassembled WGS sequence"/>
</dbReference>
<keyword evidence="1" id="KW-1133">Transmembrane helix</keyword>
<evidence type="ECO:0000313" key="3">
    <source>
        <dbReference type="Proteomes" id="UP001589898"/>
    </source>
</evidence>
<dbReference type="EMBL" id="JBHLTF010000007">
    <property type="protein sequence ID" value="MFC0716795.1"/>
    <property type="molecule type" value="Genomic_DNA"/>
</dbReference>
<feature type="transmembrane region" description="Helical" evidence="1">
    <location>
        <begin position="24"/>
        <end position="45"/>
    </location>
</feature>
<accession>A0ABV6STN4</accession>
<gene>
    <name evidence="2" type="ORF">ACFFFU_03315</name>
</gene>
<comment type="caution">
    <text evidence="2">The sequence shown here is derived from an EMBL/GenBank/DDBJ whole genome shotgun (WGS) entry which is preliminary data.</text>
</comment>
<keyword evidence="1" id="KW-0472">Membrane</keyword>
<name>A0ABV6STN4_9GAMM</name>
<protein>
    <submittedName>
        <fullName evidence="2">Uncharacterized protein</fullName>
    </submittedName>
</protein>
<sequence length="100" mass="10198">MPWLFLLLAVAAFAVALNASSMALAVICLLVALAGTVAWVLGLLAQRVGNQSRDDSMMLDPMELKRLRDEAEARRASGASVAAAAAATAAAATPGDSTQA</sequence>
<dbReference type="RefSeq" id="WP_189499162.1">
    <property type="nucleotide sequence ID" value="NZ_BMZT01000013.1"/>
</dbReference>